<name>A0A7L5BTT6_9RHOB</name>
<keyword evidence="2" id="KW-1185">Reference proteome</keyword>
<evidence type="ECO:0000313" key="1">
    <source>
        <dbReference type="EMBL" id="QIE55085.1"/>
    </source>
</evidence>
<evidence type="ECO:0000313" key="2">
    <source>
        <dbReference type="Proteomes" id="UP000503336"/>
    </source>
</evidence>
<protein>
    <submittedName>
        <fullName evidence="1">Uncharacterized protein</fullName>
    </submittedName>
</protein>
<dbReference type="RefSeq" id="WP_165096394.1">
    <property type="nucleotide sequence ID" value="NZ_CP049056.1"/>
</dbReference>
<sequence length="75" mass="8125">MRRKTSLVELVTKLIRSAVPSGAANVHSSITPAHSPHDAHARLRSLGARVSALLGDEARAPELAPIRIERERGNR</sequence>
<dbReference type="AlphaFoldDB" id="A0A7L5BTT6"/>
<gene>
    <name evidence="1" type="ORF">G5B40_06220</name>
</gene>
<dbReference type="KEGG" id="hdh:G5B40_06220"/>
<proteinExistence type="predicted"/>
<reference evidence="1 2" key="1">
    <citation type="submission" date="2020-02" db="EMBL/GenBank/DDBJ databases">
        <title>complete genome sequence of Rhodobacteraceae bacterium.</title>
        <authorList>
            <person name="Park J."/>
            <person name="Kim Y.-S."/>
            <person name="Kim K.-H."/>
        </authorList>
    </citation>
    <scope>NUCLEOTIDE SEQUENCE [LARGE SCALE GENOMIC DNA]</scope>
    <source>
        <strain evidence="1 2">RR4-56</strain>
    </source>
</reference>
<organism evidence="1 2">
    <name type="scientific">Pikeienuella piscinae</name>
    <dbReference type="NCBI Taxonomy" id="2748098"/>
    <lineage>
        <taxon>Bacteria</taxon>
        <taxon>Pseudomonadati</taxon>
        <taxon>Pseudomonadota</taxon>
        <taxon>Alphaproteobacteria</taxon>
        <taxon>Rhodobacterales</taxon>
        <taxon>Paracoccaceae</taxon>
        <taxon>Pikeienuella</taxon>
    </lineage>
</organism>
<accession>A0A7L5BTT6</accession>
<dbReference type="Proteomes" id="UP000503336">
    <property type="component" value="Chromosome"/>
</dbReference>
<dbReference type="EMBL" id="CP049056">
    <property type="protein sequence ID" value="QIE55085.1"/>
    <property type="molecule type" value="Genomic_DNA"/>
</dbReference>